<keyword evidence="3" id="KW-1185">Reference proteome</keyword>
<dbReference type="Pfam" id="PF12323">
    <property type="entry name" value="HTH_OrfB_IS605"/>
    <property type="match status" value="1"/>
</dbReference>
<accession>L9XA27</accession>
<dbReference type="EMBL" id="AOHZ01000041">
    <property type="protein sequence ID" value="ELY57473.1"/>
    <property type="molecule type" value="Genomic_DNA"/>
</dbReference>
<comment type="caution">
    <text evidence="2">The sequence shown here is derived from an EMBL/GenBank/DDBJ whole genome shotgun (WGS) entry which is preliminary data.</text>
</comment>
<organism evidence="2 3">
    <name type="scientific">Natronolimnohabitans innermongolicus JCM 12255</name>
    <dbReference type="NCBI Taxonomy" id="1227499"/>
    <lineage>
        <taxon>Archaea</taxon>
        <taxon>Methanobacteriati</taxon>
        <taxon>Methanobacteriota</taxon>
        <taxon>Stenosarchaea group</taxon>
        <taxon>Halobacteria</taxon>
        <taxon>Halobacteriales</taxon>
        <taxon>Natrialbaceae</taxon>
        <taxon>Natronolimnohabitans</taxon>
    </lineage>
</organism>
<protein>
    <submittedName>
        <fullName evidence="2">IS1341-type transposase</fullName>
    </submittedName>
</protein>
<dbReference type="PATRIC" id="fig|1227499.3.peg.1677"/>
<reference evidence="2 3" key="1">
    <citation type="journal article" date="2014" name="PLoS Genet.">
        <title>Phylogenetically driven sequencing of extremely halophilic archaea reveals strategies for static and dynamic osmo-response.</title>
        <authorList>
            <person name="Becker E.A."/>
            <person name="Seitzer P.M."/>
            <person name="Tritt A."/>
            <person name="Larsen D."/>
            <person name="Krusor M."/>
            <person name="Yao A.I."/>
            <person name="Wu D."/>
            <person name="Madern D."/>
            <person name="Eisen J.A."/>
            <person name="Darling A.E."/>
            <person name="Facciotti M.T."/>
        </authorList>
    </citation>
    <scope>NUCLEOTIDE SEQUENCE [LARGE SCALE GENOMIC DNA]</scope>
    <source>
        <strain evidence="2 3">JCM 12255</strain>
    </source>
</reference>
<proteinExistence type="predicted"/>
<gene>
    <name evidence="2" type="ORF">C493_08306</name>
</gene>
<evidence type="ECO:0000313" key="3">
    <source>
        <dbReference type="Proteomes" id="UP000011602"/>
    </source>
</evidence>
<dbReference type="eggNOG" id="arCOG00684">
    <property type="taxonomic scope" value="Archaea"/>
</dbReference>
<name>L9XA27_9EURY</name>
<evidence type="ECO:0000313" key="2">
    <source>
        <dbReference type="EMBL" id="ELY57473.1"/>
    </source>
</evidence>
<sequence>MLYSPRFRLFPTEEQRVAMDWQRDTVRQLYNHALREFNKIPEDAGTIRQRVWMVRDTIPGLKDWWLDLNKVYSTVLQKAVERIRDNINSLGKLKDNGYNVGSLSWKKPREYQSR</sequence>
<dbReference type="Proteomes" id="UP000011602">
    <property type="component" value="Unassembled WGS sequence"/>
</dbReference>
<dbReference type="AlphaFoldDB" id="L9XA27"/>
<feature type="domain" description="Transposase putative helix-turn-helix" evidence="1">
    <location>
        <begin position="5"/>
        <end position="36"/>
    </location>
</feature>
<evidence type="ECO:0000259" key="1">
    <source>
        <dbReference type="Pfam" id="PF12323"/>
    </source>
</evidence>
<dbReference type="InterPro" id="IPR021027">
    <property type="entry name" value="Transposase_put_HTH"/>
</dbReference>